<proteinExistence type="predicted"/>
<name>D9S4Z5_FIBSS</name>
<sequence>MYFSVMEFLNHLREKAAVKKIEKFIPAIAFLGGFSWDSMTIGHKVYGRDLILLSFYYLIALVSIFFIATKSVVNEDDKTEIESSFFSRILNHEWPSSWIDRLTWAVQFCFGNLYSALVICYFKSSGSIASFTIVLFLVALLIGNEFLKQKYEKFGVSLAFFCLLGTMFFNFLIPHLAHEMGAFWFFLSTIISAGICYLLWFKSERHKRTLVAPISISVVLSVAYIVNWIPPVPLIVKQQVVCKNFDNETYSCDADRLNFWQRNGFSKATIHKDEGDEVYFMSSVYGPAELKAPVEFRWYYEEPSTGKFKLTDKISSSRMVIRGGRDAGYRSYSKKKNIPTGDYRVETAYKDGAVIGSTSFKVLEGMPKNGFVRDSLR</sequence>
<reference evidence="4" key="1">
    <citation type="submission" date="2010-08" db="EMBL/GenBank/DDBJ databases">
        <title>Complete sequence of Fibrobacter succinogenes subsp. succinogenes S85.</title>
        <authorList>
            <person name="Durkin A.S."/>
            <person name="Nelson K.E."/>
            <person name="Morrison M."/>
            <person name="Forsberg C.W."/>
            <person name="Wilson D.B."/>
            <person name="Russell J.B."/>
            <person name="Cann I.K.O."/>
            <person name="Mackie R.I."/>
            <person name="White B.A."/>
        </authorList>
    </citation>
    <scope>NUCLEOTIDE SEQUENCE [LARGE SCALE GENOMIC DNA]</scope>
    <source>
        <strain evidence="4">ATCC 19169 / S85</strain>
    </source>
</reference>
<dbReference type="STRING" id="59374.FSU_0166"/>
<keyword evidence="1" id="KW-0812">Transmembrane</keyword>
<dbReference type="AlphaFoldDB" id="D9S4Z5"/>
<feature type="transmembrane region" description="Helical" evidence="1">
    <location>
        <begin position="128"/>
        <end position="147"/>
    </location>
</feature>
<dbReference type="eggNOG" id="ENOG502ZC5T">
    <property type="taxonomic scope" value="Bacteria"/>
</dbReference>
<feature type="transmembrane region" description="Helical" evidence="1">
    <location>
        <begin position="210"/>
        <end position="229"/>
    </location>
</feature>
<feature type="domain" description="DUF2914" evidence="2">
    <location>
        <begin position="294"/>
        <end position="362"/>
    </location>
</feature>
<dbReference type="KEGG" id="fsc:FSU_0166"/>
<organism evidence="3 4">
    <name type="scientific">Fibrobacter succinogenes (strain ATCC 19169 / S85)</name>
    <dbReference type="NCBI Taxonomy" id="59374"/>
    <lineage>
        <taxon>Bacteria</taxon>
        <taxon>Pseudomonadati</taxon>
        <taxon>Fibrobacterota</taxon>
        <taxon>Fibrobacteria</taxon>
        <taxon>Fibrobacterales</taxon>
        <taxon>Fibrobacteraceae</taxon>
        <taxon>Fibrobacter</taxon>
    </lineage>
</organism>
<dbReference type="HOGENOM" id="CLU_051181_0_0_0"/>
<dbReference type="Pfam" id="PF11141">
    <property type="entry name" value="DUF2914"/>
    <property type="match status" value="1"/>
</dbReference>
<gene>
    <name evidence="3" type="ordered locus">FSU_0166</name>
</gene>
<feature type="transmembrane region" description="Helical" evidence="1">
    <location>
        <begin position="50"/>
        <end position="68"/>
    </location>
</feature>
<evidence type="ECO:0000256" key="1">
    <source>
        <dbReference type="SAM" id="Phobius"/>
    </source>
</evidence>
<dbReference type="Proteomes" id="UP000000517">
    <property type="component" value="Chromosome"/>
</dbReference>
<dbReference type="InterPro" id="IPR022606">
    <property type="entry name" value="DUF2914"/>
</dbReference>
<dbReference type="EMBL" id="CP002158">
    <property type="protein sequence ID" value="ADL27353.1"/>
    <property type="molecule type" value="Genomic_DNA"/>
</dbReference>
<keyword evidence="1" id="KW-0472">Membrane</keyword>
<evidence type="ECO:0000313" key="4">
    <source>
        <dbReference type="Proteomes" id="UP000000517"/>
    </source>
</evidence>
<protein>
    <submittedName>
        <fullName evidence="3">Putative membrane protein</fullName>
    </submittedName>
</protein>
<accession>D9S4Z5</accession>
<evidence type="ECO:0000259" key="2">
    <source>
        <dbReference type="Pfam" id="PF11141"/>
    </source>
</evidence>
<feature type="transmembrane region" description="Helical" evidence="1">
    <location>
        <begin position="182"/>
        <end position="201"/>
    </location>
</feature>
<feature type="transmembrane region" description="Helical" evidence="1">
    <location>
        <begin position="154"/>
        <end position="176"/>
    </location>
</feature>
<evidence type="ECO:0000313" key="3">
    <source>
        <dbReference type="EMBL" id="ADL27353.1"/>
    </source>
</evidence>
<keyword evidence="1" id="KW-1133">Transmembrane helix</keyword>